<dbReference type="Proteomes" id="UP000176974">
    <property type="component" value="Unassembled WGS sequence"/>
</dbReference>
<reference evidence="2 3" key="1">
    <citation type="journal article" date="2016" name="Nat. Commun.">
        <title>Thousands of microbial genomes shed light on interconnected biogeochemical processes in an aquifer system.</title>
        <authorList>
            <person name="Anantharaman K."/>
            <person name="Brown C.T."/>
            <person name="Hug L.A."/>
            <person name="Sharon I."/>
            <person name="Castelle C.J."/>
            <person name="Probst A.J."/>
            <person name="Thomas B.C."/>
            <person name="Singh A."/>
            <person name="Wilkins M.J."/>
            <person name="Karaoz U."/>
            <person name="Brodie E.L."/>
            <person name="Williams K.H."/>
            <person name="Hubbard S.S."/>
            <person name="Banfield J.F."/>
        </authorList>
    </citation>
    <scope>NUCLEOTIDE SEQUENCE [LARGE SCALE GENOMIC DNA]</scope>
</reference>
<name>A0A1G2FCY1_9BACT</name>
<proteinExistence type="predicted"/>
<dbReference type="EMBL" id="MHMY01000010">
    <property type="protein sequence ID" value="OGZ35490.1"/>
    <property type="molecule type" value="Genomic_DNA"/>
</dbReference>
<gene>
    <name evidence="2" type="ORF">A2815_00585</name>
</gene>
<dbReference type="AlphaFoldDB" id="A0A1G2FCY1"/>
<evidence type="ECO:0000313" key="2">
    <source>
        <dbReference type="EMBL" id="OGZ35490.1"/>
    </source>
</evidence>
<evidence type="ECO:0000256" key="1">
    <source>
        <dbReference type="SAM" id="MobiDB-lite"/>
    </source>
</evidence>
<evidence type="ECO:0000313" key="3">
    <source>
        <dbReference type="Proteomes" id="UP000176974"/>
    </source>
</evidence>
<accession>A0A1G2FCY1</accession>
<organism evidence="2 3">
    <name type="scientific">Candidatus Portnoybacteria bacterium RIFCSPHIGHO2_01_FULL_40_12b</name>
    <dbReference type="NCBI Taxonomy" id="1801994"/>
    <lineage>
        <taxon>Bacteria</taxon>
        <taxon>Candidatus Portnoyibacteriota</taxon>
    </lineage>
</organism>
<comment type="caution">
    <text evidence="2">The sequence shown here is derived from an EMBL/GenBank/DDBJ whole genome shotgun (WGS) entry which is preliminary data.</text>
</comment>
<feature type="region of interest" description="Disordered" evidence="1">
    <location>
        <begin position="1"/>
        <end position="28"/>
    </location>
</feature>
<sequence>MRDPDTSRALRGRISNARAAREGGGWGRNSRAALALPRIRGAFAATGFLPSKLLNVILYSRQKIL</sequence>
<protein>
    <submittedName>
        <fullName evidence="2">Uncharacterized protein</fullName>
    </submittedName>
</protein>